<dbReference type="EMBL" id="JACHOT010000005">
    <property type="protein sequence ID" value="MBB4651986.1"/>
    <property type="molecule type" value="Genomic_DNA"/>
</dbReference>
<protein>
    <submittedName>
        <fullName evidence="1">Uncharacterized protein</fullName>
    </submittedName>
</protein>
<organism evidence="1 2">
    <name type="scientific">Aminobacter niigataensis</name>
    <dbReference type="NCBI Taxonomy" id="83265"/>
    <lineage>
        <taxon>Bacteria</taxon>
        <taxon>Pseudomonadati</taxon>
        <taxon>Pseudomonadota</taxon>
        <taxon>Alphaproteobacteria</taxon>
        <taxon>Hyphomicrobiales</taxon>
        <taxon>Phyllobacteriaceae</taxon>
        <taxon>Aminobacter</taxon>
    </lineage>
</organism>
<dbReference type="Proteomes" id="UP000539538">
    <property type="component" value="Unassembled WGS sequence"/>
</dbReference>
<comment type="caution">
    <text evidence="1">The sequence shown here is derived from an EMBL/GenBank/DDBJ whole genome shotgun (WGS) entry which is preliminary data.</text>
</comment>
<name>A0ABR6L591_9HYPH</name>
<reference evidence="1 2" key="1">
    <citation type="submission" date="2020-08" db="EMBL/GenBank/DDBJ databases">
        <title>Genomic Encyclopedia of Type Strains, Phase IV (KMG-IV): sequencing the most valuable type-strain genomes for metagenomic binning, comparative biology and taxonomic classification.</title>
        <authorList>
            <person name="Goeker M."/>
        </authorList>
    </citation>
    <scope>NUCLEOTIDE SEQUENCE [LARGE SCALE GENOMIC DNA]</scope>
    <source>
        <strain evidence="1 2">DSM 7050</strain>
    </source>
</reference>
<evidence type="ECO:0000313" key="2">
    <source>
        <dbReference type="Proteomes" id="UP000539538"/>
    </source>
</evidence>
<evidence type="ECO:0000313" key="1">
    <source>
        <dbReference type="EMBL" id="MBB4651986.1"/>
    </source>
</evidence>
<dbReference type="RefSeq" id="WP_183263653.1">
    <property type="nucleotide sequence ID" value="NZ_BAAAVZ010000003.1"/>
</dbReference>
<proteinExistence type="predicted"/>
<gene>
    <name evidence="1" type="ORF">GGQ99_003759</name>
</gene>
<sequence length="81" mass="8999">MLARPDPYSCIECGLPFRSEGFCYHEGRVENGAAYWTDRGILCSPKCSRAHYRKRAADGTLPTEAAPDPFDLQAISFNDGK</sequence>
<accession>A0ABR6L591</accession>
<keyword evidence="2" id="KW-1185">Reference proteome</keyword>